<name>A0A1I7WHC4_HETBA</name>
<dbReference type="Proteomes" id="UP000095283">
    <property type="component" value="Unplaced"/>
</dbReference>
<keyword evidence="1" id="KW-1185">Reference proteome</keyword>
<evidence type="ECO:0000313" key="2">
    <source>
        <dbReference type="WBParaSite" id="Hba_04394"/>
    </source>
</evidence>
<dbReference type="WBParaSite" id="Hba_04394">
    <property type="protein sequence ID" value="Hba_04394"/>
    <property type="gene ID" value="Hba_04394"/>
</dbReference>
<accession>A0A1I7WHC4</accession>
<organism evidence="1 2">
    <name type="scientific">Heterorhabditis bacteriophora</name>
    <name type="common">Entomopathogenic nematode worm</name>
    <dbReference type="NCBI Taxonomy" id="37862"/>
    <lineage>
        <taxon>Eukaryota</taxon>
        <taxon>Metazoa</taxon>
        <taxon>Ecdysozoa</taxon>
        <taxon>Nematoda</taxon>
        <taxon>Chromadorea</taxon>
        <taxon>Rhabditida</taxon>
        <taxon>Rhabditina</taxon>
        <taxon>Rhabditomorpha</taxon>
        <taxon>Strongyloidea</taxon>
        <taxon>Heterorhabditidae</taxon>
        <taxon>Heterorhabditis</taxon>
    </lineage>
</organism>
<dbReference type="AlphaFoldDB" id="A0A1I7WHC4"/>
<sequence>MNMLIRIRIHLHDIMAIVSKVPIYTPPSLVAERTAEKDRHESDSVVGKRMSWSKRVANISL</sequence>
<evidence type="ECO:0000313" key="1">
    <source>
        <dbReference type="Proteomes" id="UP000095283"/>
    </source>
</evidence>
<protein>
    <submittedName>
        <fullName evidence="2">Uncharacterized protein</fullName>
    </submittedName>
</protein>
<reference evidence="2" key="1">
    <citation type="submission" date="2016-11" db="UniProtKB">
        <authorList>
            <consortium name="WormBaseParasite"/>
        </authorList>
    </citation>
    <scope>IDENTIFICATION</scope>
</reference>
<proteinExistence type="predicted"/>